<dbReference type="Pfam" id="PF13217">
    <property type="entry name" value="DUF4025"/>
    <property type="match status" value="1"/>
</dbReference>
<dbReference type="InterPro" id="IPR025100">
    <property type="entry name" value="DUF4025"/>
</dbReference>
<proteinExistence type="predicted"/>
<evidence type="ECO:0000313" key="3">
    <source>
        <dbReference type="Proteomes" id="UP001596147"/>
    </source>
</evidence>
<dbReference type="EMBL" id="JBHSMC010000003">
    <property type="protein sequence ID" value="MFC5464248.1"/>
    <property type="molecule type" value="Genomic_DNA"/>
</dbReference>
<feature type="compositionally biased region" description="Polar residues" evidence="1">
    <location>
        <begin position="20"/>
        <end position="31"/>
    </location>
</feature>
<evidence type="ECO:0000256" key="1">
    <source>
        <dbReference type="SAM" id="MobiDB-lite"/>
    </source>
</evidence>
<comment type="caution">
    <text evidence="2">The sequence shown here is derived from an EMBL/GenBank/DDBJ whole genome shotgun (WGS) entry which is preliminary data.</text>
</comment>
<dbReference type="RefSeq" id="WP_382348841.1">
    <property type="nucleotide sequence ID" value="NZ_JBHSMC010000003.1"/>
</dbReference>
<sequence length="68" mass="7475">MDNPKNKEKLKGTTLAGKTFTPSDYNSSSELESGLAMTHEQVNDTLMEGTIDGEIDDLSSKTIPRKEE</sequence>
<dbReference type="Proteomes" id="UP001596147">
    <property type="component" value="Unassembled WGS sequence"/>
</dbReference>
<evidence type="ECO:0000313" key="2">
    <source>
        <dbReference type="EMBL" id="MFC5464248.1"/>
    </source>
</evidence>
<gene>
    <name evidence="2" type="ORF">ACFPM4_05680</name>
</gene>
<reference evidence="3" key="1">
    <citation type="journal article" date="2019" name="Int. J. Syst. Evol. Microbiol.">
        <title>The Global Catalogue of Microorganisms (GCM) 10K type strain sequencing project: providing services to taxonomists for standard genome sequencing and annotation.</title>
        <authorList>
            <consortium name="The Broad Institute Genomics Platform"/>
            <consortium name="The Broad Institute Genome Sequencing Center for Infectious Disease"/>
            <person name="Wu L."/>
            <person name="Ma J."/>
        </authorList>
    </citation>
    <scope>NUCLEOTIDE SEQUENCE [LARGE SCALE GENOMIC DNA]</scope>
    <source>
        <strain evidence="3">CGMCC 1.12237</strain>
    </source>
</reference>
<keyword evidence="3" id="KW-1185">Reference proteome</keyword>
<feature type="region of interest" description="Disordered" evidence="1">
    <location>
        <begin position="1"/>
        <end position="35"/>
    </location>
</feature>
<name>A0ABW0LEE1_9BACI</name>
<protein>
    <submittedName>
        <fullName evidence="2">YozQ family protein</fullName>
    </submittedName>
</protein>
<feature type="compositionally biased region" description="Basic and acidic residues" evidence="1">
    <location>
        <begin position="1"/>
        <end position="11"/>
    </location>
</feature>
<accession>A0ABW0LEE1</accession>
<organism evidence="2 3">
    <name type="scientific">Lederbergia graminis</name>
    <dbReference type="NCBI Taxonomy" id="735518"/>
    <lineage>
        <taxon>Bacteria</taxon>
        <taxon>Bacillati</taxon>
        <taxon>Bacillota</taxon>
        <taxon>Bacilli</taxon>
        <taxon>Bacillales</taxon>
        <taxon>Bacillaceae</taxon>
        <taxon>Lederbergia</taxon>
    </lineage>
</organism>
<feature type="region of interest" description="Disordered" evidence="1">
    <location>
        <begin position="49"/>
        <end position="68"/>
    </location>
</feature>